<organism evidence="8 9">
    <name type="scientific">Microbacterium galbum</name>
    <dbReference type="NCBI Taxonomy" id="3075994"/>
    <lineage>
        <taxon>Bacteria</taxon>
        <taxon>Bacillati</taxon>
        <taxon>Actinomycetota</taxon>
        <taxon>Actinomycetes</taxon>
        <taxon>Micrococcales</taxon>
        <taxon>Microbacteriaceae</taxon>
        <taxon>Microbacterium</taxon>
    </lineage>
</organism>
<protein>
    <submittedName>
        <fullName evidence="8">ComEC/Rec2 family competence protein</fullName>
    </submittedName>
</protein>
<feature type="transmembrane region" description="Helical" evidence="6">
    <location>
        <begin position="243"/>
        <end position="264"/>
    </location>
</feature>
<feature type="transmembrane region" description="Helical" evidence="6">
    <location>
        <begin position="395"/>
        <end position="420"/>
    </location>
</feature>
<evidence type="ECO:0000259" key="7">
    <source>
        <dbReference type="SMART" id="SM00849"/>
    </source>
</evidence>
<keyword evidence="4 6" id="KW-1133">Transmembrane helix</keyword>
<name>A0ABU3TAV0_9MICO</name>
<dbReference type="SUPFAM" id="SSF56281">
    <property type="entry name" value="Metallo-hydrolase/oxidoreductase"/>
    <property type="match status" value="1"/>
</dbReference>
<dbReference type="InterPro" id="IPR052159">
    <property type="entry name" value="Competence_DNA_uptake"/>
</dbReference>
<dbReference type="Proteomes" id="UP001263371">
    <property type="component" value="Unassembled WGS sequence"/>
</dbReference>
<feature type="transmembrane region" description="Helical" evidence="6">
    <location>
        <begin position="432"/>
        <end position="451"/>
    </location>
</feature>
<dbReference type="InterPro" id="IPR001279">
    <property type="entry name" value="Metallo-B-lactamas"/>
</dbReference>
<evidence type="ECO:0000256" key="5">
    <source>
        <dbReference type="ARBA" id="ARBA00023136"/>
    </source>
</evidence>
<feature type="transmembrane region" description="Helical" evidence="6">
    <location>
        <begin position="488"/>
        <end position="509"/>
    </location>
</feature>
<dbReference type="RefSeq" id="WP_315995619.1">
    <property type="nucleotide sequence ID" value="NZ_JAWDIS010000003.1"/>
</dbReference>
<dbReference type="InterPro" id="IPR004477">
    <property type="entry name" value="ComEC_N"/>
</dbReference>
<feature type="transmembrane region" description="Helical" evidence="6">
    <location>
        <begin position="301"/>
        <end position="329"/>
    </location>
</feature>
<evidence type="ECO:0000256" key="4">
    <source>
        <dbReference type="ARBA" id="ARBA00022989"/>
    </source>
</evidence>
<keyword evidence="2" id="KW-1003">Cell membrane</keyword>
<evidence type="ECO:0000313" key="9">
    <source>
        <dbReference type="Proteomes" id="UP001263371"/>
    </source>
</evidence>
<dbReference type="Gene3D" id="3.60.15.10">
    <property type="entry name" value="Ribonuclease Z/Hydroxyacylglutathione hydrolase-like"/>
    <property type="match status" value="1"/>
</dbReference>
<sequence length="766" mass="77001">MRRALLRRSLRPVAVAGGTWAAAAAATVLTDPGLLAAGLAAAAAGAVALLTRVRHPILVVAAVALGCAGASAGTVASLVPTREAVAHLQVEGGRHLRVTATVTGHLARSSQGGAWADATVSLVAAGDTAVRGLIPARIGLDSETLDDAAALGPGSELVVAGTGIPTDPADRAILALRVTEVERAAAPEGLWATFEQLRDGLVDSTRGLPQPGAGLIPGLAVGDTSSLDSATETAMNAASLSHLTAVSGANCALVVGSAFGLLSLCGVGRGIRVVGALTVLAAFVILVTPEPSVVRAAVMSAIALLAVALGRSAVGIAVLAGATTALLIADPWLCRSLGFALSAAATAALLVLARPLADGLGQWMPAPLALALAVPSSAQVVCGPLIVLIDPHVPLLGVVANILADPAAAPATIAGALACIAPIPWLRDGLTVLAWIPAAWIAAVAHTTAGVPAQNLPWPDGTTGAALLAVVGAAIIMAIVRPQRVPRLTAVATAMVAVLVGVAGATGTVRSVAGPLTVPVAWQVAMCDVGQGDATLWRSGAAVALVDTGPDPQPLADCLQTLGIARLDLVVLTHFDKDHVGGSAAVVGRTSLVLHGPLGESTDQKLLDRFSAGGARLLAATMGMTGEVGDTRWQALGPLPGMEPGNAASVAIDVAGENFPRTVLLGDLGAEPQAALLRRIELPRVEIVKVSHHGSADQDGELYHRLHAAVGLIGVGAHNTYGHPTARLLDILQKEGTIAARTDTGGILAVWHDDEGRLALWRQREA</sequence>
<gene>
    <name evidence="8" type="ORF">RWH45_14665</name>
</gene>
<keyword evidence="5 6" id="KW-0472">Membrane</keyword>
<dbReference type="SMART" id="SM00849">
    <property type="entry name" value="Lactamase_B"/>
    <property type="match status" value="1"/>
</dbReference>
<comment type="caution">
    <text evidence="8">The sequence shown here is derived from an EMBL/GenBank/DDBJ whole genome shotgun (WGS) entry which is preliminary data.</text>
</comment>
<proteinExistence type="predicted"/>
<dbReference type="PANTHER" id="PTHR30619:SF1">
    <property type="entry name" value="RECOMBINATION PROTEIN 2"/>
    <property type="match status" value="1"/>
</dbReference>
<feature type="transmembrane region" description="Helical" evidence="6">
    <location>
        <begin position="270"/>
        <end position="289"/>
    </location>
</feature>
<feature type="transmembrane region" description="Helical" evidence="6">
    <location>
        <begin position="58"/>
        <end position="79"/>
    </location>
</feature>
<dbReference type="InterPro" id="IPR036866">
    <property type="entry name" value="RibonucZ/Hydroxyglut_hydro"/>
</dbReference>
<keyword evidence="3 6" id="KW-0812">Transmembrane</keyword>
<feature type="transmembrane region" description="Helical" evidence="6">
    <location>
        <begin position="463"/>
        <end position="481"/>
    </location>
</feature>
<evidence type="ECO:0000256" key="6">
    <source>
        <dbReference type="SAM" id="Phobius"/>
    </source>
</evidence>
<evidence type="ECO:0000256" key="3">
    <source>
        <dbReference type="ARBA" id="ARBA00022692"/>
    </source>
</evidence>
<feature type="transmembrane region" description="Helical" evidence="6">
    <location>
        <begin position="335"/>
        <end position="356"/>
    </location>
</feature>
<comment type="subcellular location">
    <subcellularLocation>
        <location evidence="1">Cell membrane</location>
        <topology evidence="1">Multi-pass membrane protein</topology>
    </subcellularLocation>
</comment>
<reference evidence="8 9" key="1">
    <citation type="submission" date="2023-09" db="EMBL/GenBank/DDBJ databases">
        <title>Microbacterium fusihabitans sp. nov., Microbacterium phycihabitans sp. nov., and Microbacterium cervinum sp. nov., isolated from dried seaweeds of beach.</title>
        <authorList>
            <person name="Lee S.D."/>
        </authorList>
    </citation>
    <scope>NUCLEOTIDE SEQUENCE [LARGE SCALE GENOMIC DNA]</scope>
    <source>
        <strain evidence="8 9">KSW4-17</strain>
    </source>
</reference>
<feature type="domain" description="Metallo-beta-lactamase" evidence="7">
    <location>
        <begin position="531"/>
        <end position="718"/>
    </location>
</feature>
<evidence type="ECO:0000256" key="2">
    <source>
        <dbReference type="ARBA" id="ARBA00022475"/>
    </source>
</evidence>
<dbReference type="PANTHER" id="PTHR30619">
    <property type="entry name" value="DNA INTERNALIZATION/COMPETENCE PROTEIN COMEC/REC2"/>
    <property type="match status" value="1"/>
</dbReference>
<keyword evidence="9" id="KW-1185">Reference proteome</keyword>
<dbReference type="Pfam" id="PF00753">
    <property type="entry name" value="Lactamase_B"/>
    <property type="match status" value="1"/>
</dbReference>
<dbReference type="NCBIfam" id="TIGR00360">
    <property type="entry name" value="ComEC_N-term"/>
    <property type="match status" value="1"/>
</dbReference>
<dbReference type="EMBL" id="JAWDIS010000003">
    <property type="protein sequence ID" value="MDU0368457.1"/>
    <property type="molecule type" value="Genomic_DNA"/>
</dbReference>
<evidence type="ECO:0000256" key="1">
    <source>
        <dbReference type="ARBA" id="ARBA00004651"/>
    </source>
</evidence>
<evidence type="ECO:0000313" key="8">
    <source>
        <dbReference type="EMBL" id="MDU0368457.1"/>
    </source>
</evidence>
<dbReference type="Pfam" id="PF03772">
    <property type="entry name" value="Competence"/>
    <property type="match status" value="1"/>
</dbReference>
<accession>A0ABU3TAV0</accession>